<keyword evidence="3" id="KW-1185">Reference proteome</keyword>
<dbReference type="AlphaFoldDB" id="A0A160DTD2"/>
<dbReference type="STRING" id="1300342.I596_1585"/>
<dbReference type="KEGG" id="dko:I596_1585"/>
<organism evidence="2 3">
    <name type="scientific">Dokdonella koreensis DS-123</name>
    <dbReference type="NCBI Taxonomy" id="1300342"/>
    <lineage>
        <taxon>Bacteria</taxon>
        <taxon>Pseudomonadati</taxon>
        <taxon>Pseudomonadota</taxon>
        <taxon>Gammaproteobacteria</taxon>
        <taxon>Lysobacterales</taxon>
        <taxon>Rhodanobacteraceae</taxon>
        <taxon>Dokdonella</taxon>
    </lineage>
</organism>
<reference evidence="2 3" key="1">
    <citation type="submission" date="2016-04" db="EMBL/GenBank/DDBJ databases">
        <title>Complete genome sequence of Dokdonella koreensis DS-123T.</title>
        <authorList>
            <person name="Kim J.F."/>
            <person name="Lee H."/>
            <person name="Kwak M.-J."/>
        </authorList>
    </citation>
    <scope>NUCLEOTIDE SEQUENCE [LARGE SCALE GENOMIC DNA]</scope>
    <source>
        <strain evidence="2 3">DS-123</strain>
    </source>
</reference>
<sequence>MTRLPSRLAFLPPAIAGRTCFHDRQRLRRIASARTGPDTSGPVDSQIRGASSR</sequence>
<name>A0A160DTD2_9GAMM</name>
<dbReference type="Proteomes" id="UP000076830">
    <property type="component" value="Chromosome"/>
</dbReference>
<evidence type="ECO:0000313" key="2">
    <source>
        <dbReference type="EMBL" id="ANB17609.1"/>
    </source>
</evidence>
<dbReference type="EMBL" id="CP015249">
    <property type="protein sequence ID" value="ANB17609.1"/>
    <property type="molecule type" value="Genomic_DNA"/>
</dbReference>
<proteinExistence type="predicted"/>
<protein>
    <submittedName>
        <fullName evidence="2">Uncharacterized protein</fullName>
    </submittedName>
</protein>
<evidence type="ECO:0000313" key="3">
    <source>
        <dbReference type="Proteomes" id="UP000076830"/>
    </source>
</evidence>
<accession>A0A160DTD2</accession>
<feature type="region of interest" description="Disordered" evidence="1">
    <location>
        <begin position="30"/>
        <end position="53"/>
    </location>
</feature>
<evidence type="ECO:0000256" key="1">
    <source>
        <dbReference type="SAM" id="MobiDB-lite"/>
    </source>
</evidence>
<gene>
    <name evidence="2" type="ORF">I596_1585</name>
</gene>